<organism evidence="3 4">
    <name type="scientific">Mytilus galloprovincialis</name>
    <name type="common">Mediterranean mussel</name>
    <dbReference type="NCBI Taxonomy" id="29158"/>
    <lineage>
        <taxon>Eukaryota</taxon>
        <taxon>Metazoa</taxon>
        <taxon>Spiralia</taxon>
        <taxon>Lophotrochozoa</taxon>
        <taxon>Mollusca</taxon>
        <taxon>Bivalvia</taxon>
        <taxon>Autobranchia</taxon>
        <taxon>Pteriomorphia</taxon>
        <taxon>Mytilida</taxon>
        <taxon>Mytiloidea</taxon>
        <taxon>Mytilidae</taxon>
        <taxon>Mytilinae</taxon>
        <taxon>Mytilus</taxon>
    </lineage>
</organism>
<evidence type="ECO:0000256" key="1">
    <source>
        <dbReference type="SAM" id="Coils"/>
    </source>
</evidence>
<proteinExistence type="predicted"/>
<dbReference type="EMBL" id="UYJE01003256">
    <property type="protein sequence ID" value="VDI17801.1"/>
    <property type="molecule type" value="Genomic_DNA"/>
</dbReference>
<feature type="coiled-coil region" evidence="1">
    <location>
        <begin position="131"/>
        <end position="165"/>
    </location>
</feature>
<dbReference type="Proteomes" id="UP000596742">
    <property type="component" value="Unassembled WGS sequence"/>
</dbReference>
<comment type="caution">
    <text evidence="3">The sequence shown here is derived from an EMBL/GenBank/DDBJ whole genome shotgun (WGS) entry which is preliminary data.</text>
</comment>
<accession>A0A8B6DBD2</accession>
<feature type="region of interest" description="Disordered" evidence="2">
    <location>
        <begin position="530"/>
        <end position="550"/>
    </location>
</feature>
<keyword evidence="1" id="KW-0175">Coiled coil</keyword>
<sequence>MEDLASVFDMSGSAIHLHRPRGVNRKHCLCKISTKPGISIESLQIGKLYKIITECVPPMSSNLKKSFETIRNTRNDLAHTPNEGTLNEVMFEQKWKELESAVLAFASAINPFYFKLEQKQISSLKDNDVNLNDIQDKLDIVRNEMKNVTNTLKESENNLNILRSSLDKQHINKLFERKEILDGHEHLSDQIENAQHSYCLDLNRVGLQCNNLITNYHSIVKKASDEQNTQNSEIVKRLDEQQEKMDEVKKHQIENKADMKRLIENLDTQFTHGESRIIIVGERNDVENATDVKTRTVQFTIDVDESVNKKELQDKVECLKSVVNTWESKFKVKSIEIGSIVIKTEVDIDAFESQKDLKNEIQIFIKKVLDVGDLTNPERGIVVKVKELGNQISVDMESYKQCSCKSHDNYTSDITVGNISKVKADTMRMAVVDVIIESGDIFAHIIYLSQGCVKYAEKNFHEYMEMPRKKIDLSEEVQAVISLLERDECSIEQQQLVRAIGKCQTRAIYENSKNVGGKFNDDEYLESLNVTGEQKRRPTKLMGRSNKQDN</sequence>
<name>A0A8B6DBD2_MYTGA</name>
<keyword evidence="4" id="KW-1185">Reference proteome</keyword>
<evidence type="ECO:0000313" key="3">
    <source>
        <dbReference type="EMBL" id="VDI17801.1"/>
    </source>
</evidence>
<evidence type="ECO:0000256" key="2">
    <source>
        <dbReference type="SAM" id="MobiDB-lite"/>
    </source>
</evidence>
<dbReference type="AlphaFoldDB" id="A0A8B6DBD2"/>
<gene>
    <name evidence="3" type="ORF">MGAL_10B044302</name>
</gene>
<evidence type="ECO:0000313" key="4">
    <source>
        <dbReference type="Proteomes" id="UP000596742"/>
    </source>
</evidence>
<reference evidence="3" key="1">
    <citation type="submission" date="2018-11" db="EMBL/GenBank/DDBJ databases">
        <authorList>
            <person name="Alioto T."/>
            <person name="Alioto T."/>
        </authorList>
    </citation>
    <scope>NUCLEOTIDE SEQUENCE</scope>
</reference>
<protein>
    <recommendedName>
        <fullName evidence="5">DZIP3-like HEPN domain-containing protein</fullName>
    </recommendedName>
</protein>
<evidence type="ECO:0008006" key="5">
    <source>
        <dbReference type="Google" id="ProtNLM"/>
    </source>
</evidence>